<dbReference type="CDD" id="cd06464">
    <property type="entry name" value="ACD_sHsps-like"/>
    <property type="match status" value="1"/>
</dbReference>
<reference evidence="6" key="3">
    <citation type="submission" date="2018-08" db="EMBL/GenBank/DDBJ databases">
        <title>Leveraging single-cell genomics to expand the Fungal Tree of Life.</title>
        <authorList>
            <consortium name="DOE Joint Genome Institute"/>
            <person name="Ahrendt S.R."/>
            <person name="Quandt C.A."/>
            <person name="Ciobanu D."/>
            <person name="Clum A."/>
            <person name="Salamov A."/>
            <person name="Andreopoulos B."/>
            <person name="Cheng J.-F."/>
            <person name="Woyke T."/>
            <person name="Pelin A."/>
            <person name="Henrissat B."/>
            <person name="Reynolds N."/>
            <person name="Benny G.L."/>
            <person name="Smith M.E."/>
            <person name="James T.Y."/>
            <person name="Grigoriev I.V."/>
        </authorList>
    </citation>
    <scope>NUCLEOTIDE SEQUENCE</scope>
    <source>
        <strain evidence="6">CSF55</strain>
    </source>
</reference>
<evidence type="ECO:0000313" key="8">
    <source>
        <dbReference type="Proteomes" id="UP000281549"/>
    </source>
</evidence>
<dbReference type="InterPro" id="IPR008978">
    <property type="entry name" value="HSP20-like_chaperone"/>
</dbReference>
<dbReference type="Gene3D" id="2.60.40.790">
    <property type="match status" value="1"/>
</dbReference>
<dbReference type="EMBL" id="ML004937">
    <property type="protein sequence ID" value="RKP21682.1"/>
    <property type="molecule type" value="Genomic_DNA"/>
</dbReference>
<protein>
    <recommendedName>
        <fullName evidence="4">SHSP domain-containing protein</fullName>
    </recommendedName>
</protein>
<dbReference type="HOGENOM" id="CLU_1816897_0_0_1"/>
<evidence type="ECO:0000313" key="5">
    <source>
        <dbReference type="EMBL" id="EPZ32404.1"/>
    </source>
</evidence>
<reference evidence="5 7" key="1">
    <citation type="journal article" date="2013" name="Curr. Biol.">
        <title>Shared signatures of parasitism and phylogenomics unite Cryptomycota and microsporidia.</title>
        <authorList>
            <person name="James T.Y."/>
            <person name="Pelin A."/>
            <person name="Bonen L."/>
            <person name="Ahrendt S."/>
            <person name="Sain D."/>
            <person name="Corradi N."/>
            <person name="Stajich J.E."/>
        </authorList>
    </citation>
    <scope>NUCLEOTIDE SEQUENCE [LARGE SCALE GENOMIC DNA]</scope>
    <source>
        <strain evidence="5">CSF55</strain>
        <strain evidence="5">CSF55</strain>
    </source>
</reference>
<evidence type="ECO:0000256" key="1">
    <source>
        <dbReference type="ARBA" id="ARBA00023016"/>
    </source>
</evidence>
<evidence type="ECO:0000256" key="3">
    <source>
        <dbReference type="RuleBase" id="RU003616"/>
    </source>
</evidence>
<organism evidence="5 7">
    <name type="scientific">Rozella allomycis (strain CSF55)</name>
    <dbReference type="NCBI Taxonomy" id="988480"/>
    <lineage>
        <taxon>Eukaryota</taxon>
        <taxon>Fungi</taxon>
        <taxon>Fungi incertae sedis</taxon>
        <taxon>Cryptomycota</taxon>
        <taxon>Cryptomycota incertae sedis</taxon>
        <taxon>Rozella</taxon>
    </lineage>
</organism>
<dbReference type="Pfam" id="PF00011">
    <property type="entry name" value="HSP20"/>
    <property type="match status" value="1"/>
</dbReference>
<keyword evidence="7" id="KW-1185">Reference proteome</keyword>
<dbReference type="InterPro" id="IPR031107">
    <property type="entry name" value="Small_HSP"/>
</dbReference>
<sequence>MFENTFDERDVFNQPVFRKYPDEYILIVDAPGIPMQDIEVRTDGNALIVSGEFRTCAHTPEHRENRFCLDREIDVSYGLPMDADLDNLTASYKDGVLFVTIARIQKGEKKFKVEQYKERWADKIWNLKEKVKDSLNLNERRE</sequence>
<comment type="similarity">
    <text evidence="2 3">Belongs to the small heat shock protein (HSP20) family.</text>
</comment>
<name>A0A075AV20_ROZAC</name>
<evidence type="ECO:0000313" key="7">
    <source>
        <dbReference type="Proteomes" id="UP000030755"/>
    </source>
</evidence>
<feature type="domain" description="SHSP" evidence="4">
    <location>
        <begin position="6"/>
        <end position="119"/>
    </location>
</feature>
<reference evidence="8" key="2">
    <citation type="journal article" date="2018" name="Nat. Microbiol.">
        <title>Leveraging single-cell genomics to expand the fungal tree of life.</title>
        <authorList>
            <person name="Ahrendt S.R."/>
            <person name="Quandt C.A."/>
            <person name="Ciobanu D."/>
            <person name="Clum A."/>
            <person name="Salamov A."/>
            <person name="Andreopoulos B."/>
            <person name="Cheng J.F."/>
            <person name="Woyke T."/>
            <person name="Pelin A."/>
            <person name="Henrissat B."/>
            <person name="Reynolds N.K."/>
            <person name="Benny G.L."/>
            <person name="Smith M.E."/>
            <person name="James T.Y."/>
            <person name="Grigoriev I.V."/>
        </authorList>
    </citation>
    <scope>NUCLEOTIDE SEQUENCE [LARGE SCALE GENOMIC DNA]</scope>
    <source>
        <strain evidence="8">CSF55</strain>
    </source>
</reference>
<keyword evidence="1" id="KW-0346">Stress response</keyword>
<evidence type="ECO:0000313" key="6">
    <source>
        <dbReference type="EMBL" id="RKP21682.1"/>
    </source>
</evidence>
<accession>A0A075AV20</accession>
<dbReference type="AlphaFoldDB" id="A0A075AV20"/>
<evidence type="ECO:0000256" key="2">
    <source>
        <dbReference type="PROSITE-ProRule" id="PRU00285"/>
    </source>
</evidence>
<dbReference type="InterPro" id="IPR002068">
    <property type="entry name" value="A-crystallin/Hsp20_dom"/>
</dbReference>
<dbReference type="SUPFAM" id="SSF49764">
    <property type="entry name" value="HSP20-like chaperones"/>
    <property type="match status" value="1"/>
</dbReference>
<gene>
    <name evidence="5" type="ORF">O9G_001306</name>
    <name evidence="6" type="ORF">ROZALSC1DRAFT_26938</name>
</gene>
<dbReference type="OrthoDB" id="5511210at2759"/>
<dbReference type="Proteomes" id="UP000281549">
    <property type="component" value="Unassembled WGS sequence"/>
</dbReference>
<proteinExistence type="inferred from homology"/>
<dbReference type="PROSITE" id="PS01031">
    <property type="entry name" value="SHSP"/>
    <property type="match status" value="1"/>
</dbReference>
<dbReference type="PANTHER" id="PTHR11527">
    <property type="entry name" value="HEAT-SHOCK PROTEIN 20 FAMILY MEMBER"/>
    <property type="match status" value="1"/>
</dbReference>
<dbReference type="EMBL" id="KE561154">
    <property type="protein sequence ID" value="EPZ32404.1"/>
    <property type="molecule type" value="Genomic_DNA"/>
</dbReference>
<evidence type="ECO:0000259" key="4">
    <source>
        <dbReference type="PROSITE" id="PS01031"/>
    </source>
</evidence>
<dbReference type="Proteomes" id="UP000030755">
    <property type="component" value="Unassembled WGS sequence"/>
</dbReference>